<dbReference type="GO" id="GO:0004534">
    <property type="term" value="F:5'-3' RNA exonuclease activity"/>
    <property type="evidence" value="ECO:0007669"/>
    <property type="project" value="UniProtKB-UniRule"/>
</dbReference>
<comment type="function">
    <text evidence="10">An RNase that has 5'-3' exonuclease and possibly endonuclease activity. Involved in maturation of rRNA and in some organisms also mRNA maturation and/or decay.</text>
</comment>
<dbReference type="InterPro" id="IPR004613">
    <property type="entry name" value="RNase_J"/>
</dbReference>
<organism evidence="16 17">
    <name type="scientific">Candidatus Egerieicola pullicola</name>
    <dbReference type="NCBI Taxonomy" id="2840775"/>
    <lineage>
        <taxon>Bacteria</taxon>
        <taxon>Bacillati</taxon>
        <taxon>Bacillota</taxon>
        <taxon>Clostridia</taxon>
        <taxon>Eubacteriales</taxon>
        <taxon>Oscillospiraceae</taxon>
        <taxon>Oscillospiraceae incertae sedis</taxon>
        <taxon>Candidatus Egerieicola</taxon>
    </lineage>
</organism>
<evidence type="ECO:0000256" key="14">
    <source>
        <dbReference type="SAM" id="MobiDB-lite"/>
    </source>
</evidence>
<evidence type="ECO:0000256" key="12">
    <source>
        <dbReference type="PIRSR" id="PIRSR004803-2"/>
    </source>
</evidence>
<proteinExistence type="inferred from homology"/>
<evidence type="ECO:0000256" key="4">
    <source>
        <dbReference type="ARBA" id="ARBA00022723"/>
    </source>
</evidence>
<comment type="similarity">
    <text evidence="10">Belongs to the metallo-beta-lactamase superfamily. RNA-metabolizing metallo-beta-lactamase-like family. Bacterial RNase J subfamily.</text>
</comment>
<evidence type="ECO:0000256" key="7">
    <source>
        <dbReference type="ARBA" id="ARBA00022833"/>
    </source>
</evidence>
<dbReference type="HAMAP" id="MF_01491">
    <property type="entry name" value="RNase_J_bact"/>
    <property type="match status" value="1"/>
</dbReference>
<dbReference type="FunFam" id="3.10.20.580:FF:000001">
    <property type="entry name" value="Ribonuclease J"/>
    <property type="match status" value="1"/>
</dbReference>
<name>A0A9D1DDI0_9FIRM</name>
<comment type="caution">
    <text evidence="16">The sequence shown here is derived from an EMBL/GenBank/DDBJ whole genome shotgun (WGS) entry which is preliminary data.</text>
</comment>
<keyword evidence="2 10" id="KW-0963">Cytoplasm</keyword>
<dbReference type="Gene3D" id="3.60.15.10">
    <property type="entry name" value="Ribonuclease Z/Hydroxyacylglutathione hydrolase-like"/>
    <property type="match status" value="1"/>
</dbReference>
<evidence type="ECO:0000256" key="5">
    <source>
        <dbReference type="ARBA" id="ARBA00022759"/>
    </source>
</evidence>
<dbReference type="EMBL" id="DVGY01000052">
    <property type="protein sequence ID" value="HIR40605.1"/>
    <property type="molecule type" value="Genomic_DNA"/>
</dbReference>
<feature type="compositionally biased region" description="Basic and acidic residues" evidence="14">
    <location>
        <begin position="39"/>
        <end position="58"/>
    </location>
</feature>
<accession>A0A9D1DDI0</accession>
<gene>
    <name evidence="10" type="primary">rnj</name>
    <name evidence="16" type="ORF">IAB36_02120</name>
</gene>
<dbReference type="InterPro" id="IPR042173">
    <property type="entry name" value="RNase_J_2"/>
</dbReference>
<evidence type="ECO:0000256" key="2">
    <source>
        <dbReference type="ARBA" id="ARBA00022490"/>
    </source>
</evidence>
<feature type="binding site" evidence="13">
    <location>
        <position position="141"/>
    </location>
    <ligand>
        <name>Zn(2+)</name>
        <dbReference type="ChEBI" id="CHEBI:29105"/>
        <label>1</label>
        <note>catalytic</note>
    </ligand>
</feature>
<reference evidence="16" key="1">
    <citation type="submission" date="2020-10" db="EMBL/GenBank/DDBJ databases">
        <authorList>
            <person name="Gilroy R."/>
        </authorList>
    </citation>
    <scope>NUCLEOTIDE SEQUENCE</scope>
    <source>
        <strain evidence="16">CHK184-25365</strain>
    </source>
</reference>
<dbReference type="InterPro" id="IPR001587">
    <property type="entry name" value="RNase_J_CS"/>
</dbReference>
<dbReference type="PANTHER" id="PTHR43694">
    <property type="entry name" value="RIBONUCLEASE J"/>
    <property type="match status" value="1"/>
</dbReference>
<dbReference type="InterPro" id="IPR055132">
    <property type="entry name" value="RNase_J_b_CASP"/>
</dbReference>
<dbReference type="Gene3D" id="3.10.20.580">
    <property type="match status" value="1"/>
</dbReference>
<feature type="binding site" evidence="13">
    <location>
        <position position="507"/>
    </location>
    <ligand>
        <name>Ca(2+)</name>
        <dbReference type="ChEBI" id="CHEBI:29108"/>
    </ligand>
</feature>
<dbReference type="InterPro" id="IPR030854">
    <property type="entry name" value="RNase_J_bac"/>
</dbReference>
<feature type="binding site" evidence="13">
    <location>
        <position position="138"/>
    </location>
    <ligand>
        <name>Zn(2+)</name>
        <dbReference type="ChEBI" id="CHEBI:29105"/>
        <label>1</label>
        <note>catalytic</note>
    </ligand>
</feature>
<evidence type="ECO:0000256" key="10">
    <source>
        <dbReference type="HAMAP-Rule" id="MF_01491"/>
    </source>
</evidence>
<feature type="binding site" evidence="10 12">
    <location>
        <begin position="428"/>
        <end position="432"/>
    </location>
    <ligand>
        <name>substrate</name>
    </ligand>
</feature>
<reference evidence="16" key="2">
    <citation type="journal article" date="2021" name="PeerJ">
        <title>Extensive microbial diversity within the chicken gut microbiome revealed by metagenomics and culture.</title>
        <authorList>
            <person name="Gilroy R."/>
            <person name="Ravi A."/>
            <person name="Getino M."/>
            <person name="Pursley I."/>
            <person name="Horton D.L."/>
            <person name="Alikhan N.F."/>
            <person name="Baker D."/>
            <person name="Gharbi K."/>
            <person name="Hall N."/>
            <person name="Watson M."/>
            <person name="Adriaenssens E.M."/>
            <person name="Foster-Nyarko E."/>
            <person name="Jarju S."/>
            <person name="Secka A."/>
            <person name="Antonio M."/>
            <person name="Oren A."/>
            <person name="Chaudhuri R.R."/>
            <person name="La Ragione R."/>
            <person name="Hildebrand F."/>
            <person name="Pallen M.J."/>
        </authorList>
    </citation>
    <scope>NUCLEOTIDE SEQUENCE</scope>
    <source>
        <strain evidence="16">CHK184-25365</strain>
    </source>
</reference>
<keyword evidence="3 10" id="KW-0540">Nuclease</keyword>
<feature type="binding site" evidence="13">
    <location>
        <position position="204"/>
    </location>
    <ligand>
        <name>Zn(2+)</name>
        <dbReference type="ChEBI" id="CHEBI:29105"/>
        <label>1</label>
        <note>catalytic</note>
    </ligand>
</feature>
<dbReference type="GO" id="GO:0003723">
    <property type="term" value="F:RNA binding"/>
    <property type="evidence" value="ECO:0007669"/>
    <property type="project" value="UniProtKB-UniRule"/>
</dbReference>
<keyword evidence="8 10" id="KW-0269">Exonuclease</keyword>
<dbReference type="SUPFAM" id="SSF56281">
    <property type="entry name" value="Metallo-hydrolase/oxidoreductase"/>
    <property type="match status" value="1"/>
</dbReference>
<feature type="binding site" evidence="12">
    <location>
        <begin position="296"/>
        <end position="298"/>
    </location>
    <ligand>
        <name>substrate</name>
    </ligand>
</feature>
<keyword evidence="13" id="KW-0106">Calcium</keyword>
<evidence type="ECO:0000256" key="9">
    <source>
        <dbReference type="ARBA" id="ARBA00022884"/>
    </source>
</evidence>
<keyword evidence="5 10" id="KW-0255">Endonuclease</keyword>
<dbReference type="PIRSF" id="PIRSF004803">
    <property type="entry name" value="RnjA"/>
    <property type="match status" value="1"/>
</dbReference>
<feature type="region of interest" description="Disordered" evidence="14">
    <location>
        <begin position="1"/>
        <end position="70"/>
    </location>
</feature>
<feature type="domain" description="Metallo-beta-lactamase" evidence="15">
    <location>
        <begin position="83"/>
        <end position="278"/>
    </location>
</feature>
<evidence type="ECO:0000313" key="16">
    <source>
        <dbReference type="EMBL" id="HIR40605.1"/>
    </source>
</evidence>
<protein>
    <recommendedName>
        <fullName evidence="10">Ribonuclease J</fullName>
        <shortName evidence="10">RNase J</shortName>
        <ecNumber evidence="10">3.1.-.-</ecNumber>
    </recommendedName>
</protein>
<sequence length="619" mass="67696">MNSRNAALFADLAQAERRQEKAPSHRSRRSNSPLSSAPRQEHPSEHRKQENARSEHYHRGQGGGHSRKPSVKIIPLGGLGEIGKNLTAYECGNDILVVDCGLAFPDADMLGVDLVIPDFTYLLENKQKIRGVVITHGHEDHIGAIPYLLKHINPPIYGTKLSIGLIEGKLKEHGLLGGANLNVIRPRQTVKMGCMAVEFIRVNHSIPDCVAMGIHTPAGVIIQTGDFKVDYSPIEGETIDLARLAELGNRGVLALLSDSTNAERPGYTMSESKIGQSFDTLFNKAGGKRIIIATFASNIHRIQQIINSAVKYGRRVAVSGRSMVNVVAKATELGYLKIPQGTMVELDSINRYPNEQMVLITTGSQGEPLSALARMASEDHRKINVTENDFIIISATPIPGNEKHVTAVINSLLKLGAEVITEGIYEVHVSGHACQEEQKLMMKLTQPKFFLPVHGEYKHLMAHRQSALSIGIPEENIHISQNGEVIELTPDSMKVVGTVTAGAVFVDGLGVGDVGSIVLRDRQRLAEDGLIVVVATINSKTGQLAAGPDIVSRGFVYVRESEELMERARKVVRQALLDCLSGKTRDWSSMKLSVRDSLSGFLYRQTQRSPMILPVLMEI</sequence>
<comment type="cofactor">
    <cofactor evidence="13">
        <name>Zn(2+)</name>
        <dbReference type="ChEBI" id="CHEBI:29105"/>
    </cofactor>
    <text evidence="13">Binds 2 Zn(2+) ions per subunit. It is not clear if Zn(2+) or Mg(2+) is physiologically important.</text>
</comment>
<evidence type="ECO:0000256" key="6">
    <source>
        <dbReference type="ARBA" id="ARBA00022801"/>
    </source>
</evidence>
<dbReference type="InterPro" id="IPR041636">
    <property type="entry name" value="RNase_J_C"/>
</dbReference>
<dbReference type="GO" id="GO:0005737">
    <property type="term" value="C:cytoplasm"/>
    <property type="evidence" value="ECO:0007669"/>
    <property type="project" value="UniProtKB-SubCell"/>
</dbReference>
<evidence type="ECO:0000313" key="17">
    <source>
        <dbReference type="Proteomes" id="UP000886749"/>
    </source>
</evidence>
<keyword evidence="6 10" id="KW-0378">Hydrolase</keyword>
<evidence type="ECO:0000256" key="13">
    <source>
        <dbReference type="PIRSR" id="PIRSR004803-3"/>
    </source>
</evidence>
<dbReference type="InterPro" id="IPR011108">
    <property type="entry name" value="RMMBL"/>
</dbReference>
<evidence type="ECO:0000256" key="3">
    <source>
        <dbReference type="ARBA" id="ARBA00022722"/>
    </source>
</evidence>
<dbReference type="EC" id="3.1.-.-" evidence="10"/>
<feature type="binding site" evidence="13">
    <location>
        <position position="454"/>
    </location>
    <ligand>
        <name>Zn(2+)</name>
        <dbReference type="ChEBI" id="CHEBI:29105"/>
        <label>1</label>
        <note>catalytic</note>
    </ligand>
</feature>
<dbReference type="Pfam" id="PF00753">
    <property type="entry name" value="Lactamase_B"/>
    <property type="match status" value="1"/>
</dbReference>
<feature type="binding site" evidence="13">
    <location>
        <position position="111"/>
    </location>
    <ligand>
        <name>Ca(2+)</name>
        <dbReference type="ChEBI" id="CHEBI:29108"/>
    </ligand>
</feature>
<dbReference type="NCBIfam" id="TIGR00649">
    <property type="entry name" value="MG423"/>
    <property type="match status" value="1"/>
</dbReference>
<evidence type="ECO:0000256" key="11">
    <source>
        <dbReference type="PIRSR" id="PIRSR004803-1"/>
    </source>
</evidence>
<evidence type="ECO:0000256" key="8">
    <source>
        <dbReference type="ARBA" id="ARBA00022839"/>
    </source>
</evidence>
<dbReference type="SMART" id="SM00849">
    <property type="entry name" value="Lactamase_B"/>
    <property type="match status" value="1"/>
</dbReference>
<comment type="subunit">
    <text evidence="10">Homodimer, may be a subunit of the RNA degradosome.</text>
</comment>
<feature type="binding site" evidence="13">
    <location>
        <position position="226"/>
    </location>
    <ligand>
        <name>Zn(2+)</name>
        <dbReference type="ChEBI" id="CHEBI:29105"/>
        <label>1</label>
        <note>catalytic</note>
    </ligand>
</feature>
<dbReference type="Proteomes" id="UP000886749">
    <property type="component" value="Unassembled WGS sequence"/>
</dbReference>
<dbReference type="Pfam" id="PF07521">
    <property type="entry name" value="RMMBL"/>
    <property type="match status" value="1"/>
</dbReference>
<feature type="compositionally biased region" description="Basic and acidic residues" evidence="14">
    <location>
        <begin position="14"/>
        <end position="23"/>
    </location>
</feature>
<keyword evidence="10" id="KW-0698">rRNA processing</keyword>
<dbReference type="Pfam" id="PF22505">
    <property type="entry name" value="RNase_J_b_CASP"/>
    <property type="match status" value="1"/>
</dbReference>
<dbReference type="InterPro" id="IPR036866">
    <property type="entry name" value="RibonucZ/Hydroxyglut_hydro"/>
</dbReference>
<evidence type="ECO:0000256" key="1">
    <source>
        <dbReference type="ARBA" id="ARBA00004496"/>
    </source>
</evidence>
<feature type="binding site" evidence="13">
    <location>
        <position position="136"/>
    </location>
    <ligand>
        <name>Zn(2+)</name>
        <dbReference type="ChEBI" id="CHEBI:29105"/>
        <label>1</label>
        <note>catalytic</note>
    </ligand>
</feature>
<keyword evidence="7 13" id="KW-0862">Zinc</keyword>
<dbReference type="PROSITE" id="PS01292">
    <property type="entry name" value="UPF0036"/>
    <property type="match status" value="1"/>
</dbReference>
<dbReference type="PANTHER" id="PTHR43694:SF1">
    <property type="entry name" value="RIBONUCLEASE J"/>
    <property type="match status" value="1"/>
</dbReference>
<dbReference type="GO" id="GO:0008270">
    <property type="term" value="F:zinc ion binding"/>
    <property type="evidence" value="ECO:0007669"/>
    <property type="project" value="InterPro"/>
</dbReference>
<feature type="active site" description="Proton acceptor" evidence="11">
    <location>
        <position position="432"/>
    </location>
</feature>
<comment type="subcellular location">
    <subcellularLocation>
        <location evidence="1 10">Cytoplasm</location>
    </subcellularLocation>
</comment>
<keyword evidence="9 10" id="KW-0694">RNA-binding</keyword>
<feature type="binding site" evidence="13">
    <location>
        <position position="113"/>
    </location>
    <ligand>
        <name>Ca(2+)</name>
        <dbReference type="ChEBI" id="CHEBI:29108"/>
    </ligand>
</feature>
<dbReference type="Pfam" id="PF17770">
    <property type="entry name" value="RNase_J_C"/>
    <property type="match status" value="1"/>
</dbReference>
<dbReference type="GO" id="GO:0006364">
    <property type="term" value="P:rRNA processing"/>
    <property type="evidence" value="ECO:0007669"/>
    <property type="project" value="UniProtKB-UniRule"/>
</dbReference>
<keyword evidence="4 13" id="KW-0479">Metal-binding</keyword>
<dbReference type="Gene3D" id="3.40.50.10710">
    <property type="entry name" value="Metallo-hydrolase/oxidoreductase"/>
    <property type="match status" value="1"/>
</dbReference>
<comment type="cofactor">
    <cofactor evidence="13">
        <name>Ca(2+)</name>
        <dbReference type="ChEBI" id="CHEBI:29108"/>
    </cofactor>
    <text evidence="13">Binds 1 Ca(2+) cation per subunit. Seen in 1 crystal structure, it is not clear if it is physiologically important.</text>
</comment>
<evidence type="ECO:0000259" key="15">
    <source>
        <dbReference type="SMART" id="SM00849"/>
    </source>
</evidence>
<dbReference type="InterPro" id="IPR001279">
    <property type="entry name" value="Metallo-B-lactamas"/>
</dbReference>
<dbReference type="AlphaFoldDB" id="A0A9D1DDI0"/>
<feature type="active site" description="Proton donor" evidence="11">
    <location>
        <position position="258"/>
    </location>
</feature>
<dbReference type="CDD" id="cd07714">
    <property type="entry name" value="RNaseJ_MBL-fold"/>
    <property type="match status" value="1"/>
</dbReference>
<dbReference type="GO" id="GO:0004521">
    <property type="term" value="F:RNA endonuclease activity"/>
    <property type="evidence" value="ECO:0007669"/>
    <property type="project" value="UniProtKB-UniRule"/>
</dbReference>
<feature type="binding site" evidence="13">
    <location>
        <position position="140"/>
    </location>
    <ligand>
        <name>Zn(2+)</name>
        <dbReference type="ChEBI" id="CHEBI:29105"/>
        <label>1</label>
        <note>catalytic</note>
    </ligand>
</feature>